<evidence type="ECO:0000259" key="10">
    <source>
        <dbReference type="Pfam" id="PF23783"/>
    </source>
</evidence>
<evidence type="ECO:0000256" key="2">
    <source>
        <dbReference type="ARBA" id="ARBA00022598"/>
    </source>
</evidence>
<protein>
    <recommendedName>
        <fullName evidence="6">tRNA(Ile2) 2-agmatinylcytidine synthetase TiaS</fullName>
        <shortName evidence="6">tRNA(Ile2)-agm2C synthetase</shortName>
        <ecNumber evidence="6">6.3.4.22</ecNumber>
    </recommendedName>
    <alternativeName>
        <fullName evidence="6">tRNA(Ile2) agmatidine synthetase</fullName>
    </alternativeName>
</protein>
<keyword evidence="4 6" id="KW-0547">Nucleotide-binding</keyword>
<dbReference type="Gene3D" id="3.90.600.20">
    <property type="match status" value="1"/>
</dbReference>
<name>A0A133VF90_9EURY</name>
<feature type="domain" description="TiaS FLD" evidence="8">
    <location>
        <begin position="142"/>
        <end position="256"/>
    </location>
</feature>
<evidence type="ECO:0000256" key="1">
    <source>
        <dbReference type="ARBA" id="ARBA00022490"/>
    </source>
</evidence>
<evidence type="ECO:0000259" key="7">
    <source>
        <dbReference type="Pfam" id="PF01336"/>
    </source>
</evidence>
<dbReference type="GO" id="GO:0016879">
    <property type="term" value="F:ligase activity, forming carbon-nitrogen bonds"/>
    <property type="evidence" value="ECO:0007669"/>
    <property type="project" value="UniProtKB-UniRule"/>
</dbReference>
<evidence type="ECO:0000313" key="12">
    <source>
        <dbReference type="Proteomes" id="UP000070076"/>
    </source>
</evidence>
<accession>A0A133VF90</accession>
<keyword evidence="3 6" id="KW-0819">tRNA processing</keyword>
<feature type="domain" description="OB" evidence="7">
    <location>
        <begin position="272"/>
        <end position="348"/>
    </location>
</feature>
<comment type="catalytic activity">
    <reaction evidence="6">
        <text>cytidine(34) in tRNA(Ile2) + agmatine + ATP + H2O = 2-agmatinylcytidine(34) in tRNA(Ile2) + AMP + 2 phosphate + 2 H(+)</text>
        <dbReference type="Rhea" id="RHEA:43608"/>
        <dbReference type="Rhea" id="RHEA-COMP:10625"/>
        <dbReference type="Rhea" id="RHEA-COMP:10626"/>
        <dbReference type="ChEBI" id="CHEBI:15377"/>
        <dbReference type="ChEBI" id="CHEBI:15378"/>
        <dbReference type="ChEBI" id="CHEBI:30616"/>
        <dbReference type="ChEBI" id="CHEBI:43474"/>
        <dbReference type="ChEBI" id="CHEBI:58145"/>
        <dbReference type="ChEBI" id="CHEBI:82748"/>
        <dbReference type="ChEBI" id="CHEBI:83545"/>
        <dbReference type="ChEBI" id="CHEBI:456215"/>
        <dbReference type="EC" id="6.3.4.22"/>
    </reaction>
</comment>
<dbReference type="EC" id="6.3.4.22" evidence="6"/>
<reference evidence="11 12" key="1">
    <citation type="journal article" date="2016" name="Sci. Rep.">
        <title>Metabolic traits of an uncultured archaeal lineage -MSBL1- from brine pools of the Red Sea.</title>
        <authorList>
            <person name="Mwirichia R."/>
            <person name="Alam I."/>
            <person name="Rashid M."/>
            <person name="Vinu M."/>
            <person name="Ba-Alawi W."/>
            <person name="Anthony Kamau A."/>
            <person name="Kamanda Ngugi D."/>
            <person name="Goker M."/>
            <person name="Klenk H.P."/>
            <person name="Bajic V."/>
            <person name="Stingl U."/>
        </authorList>
    </citation>
    <scope>NUCLEOTIDE SEQUENCE [LARGE SCALE GENOMIC DNA]</scope>
    <source>
        <strain evidence="11">SCGC-AAA261O19</strain>
    </source>
</reference>
<keyword evidence="2 6" id="KW-0436">Ligase</keyword>
<sequence>MLLHVGIDDTDSEKGMCTTYVGAVTIDRLKKQGIELIDCPKLIRLNPLWKHKTRGNCAISFTTDVSKNQIQKVKKIVLEGVEELAELNVKSTTPGVTFYQGERIPEKLRLFSKKVVQDVVTIEEAEKLADEIGAEIHKFGIGRGIIGALAAIGHPLEDDWTFELIAHRVKENWGTPRRVDEESVREMDEKTYPQTFDNLDPEAGEIHITPHTPCPILYGIRGETPEDVFEAQQIVKAEEPIERTILYKTNQGTDEHLKPAKIREAKPYHSIIIKGKVIKEPETITGGHVIFTIQDETGKADCAAYEPTRQFRDIVKQLEVEDIIKVYGGIKEKPELPLTINLEKLEIIELTSTKKKINPTCKKCGKRMKSAGKNKGYVCKKCKITLPEEAAEIIETPRKIKPGLHEVPTRARRHLAKPLIRVKSAERKY</sequence>
<evidence type="ECO:0000256" key="4">
    <source>
        <dbReference type="ARBA" id="ARBA00022741"/>
    </source>
</evidence>
<comment type="caution">
    <text evidence="11">The sequence shown here is derived from an EMBL/GenBank/DDBJ whole genome shotgun (WGS) entry which is preliminary data.</text>
</comment>
<dbReference type="Pfam" id="PF23783">
    <property type="entry name" value="Zn_ribbon_TiaS"/>
    <property type="match status" value="1"/>
</dbReference>
<dbReference type="GO" id="GO:0002101">
    <property type="term" value="P:tRNA wobble cytosine modification"/>
    <property type="evidence" value="ECO:0007669"/>
    <property type="project" value="UniProtKB-UniRule"/>
</dbReference>
<organism evidence="11 12">
    <name type="scientific">candidate division MSBL1 archaeon SCGC-AAA261O19</name>
    <dbReference type="NCBI Taxonomy" id="1698277"/>
    <lineage>
        <taxon>Archaea</taxon>
        <taxon>Methanobacteriati</taxon>
        <taxon>Methanobacteriota</taxon>
        <taxon>candidate division MSBL1</taxon>
    </lineage>
</organism>
<dbReference type="Pfam" id="PF08489">
    <property type="entry name" value="TiaS_FLD"/>
    <property type="match status" value="1"/>
</dbReference>
<keyword evidence="1 6" id="KW-0963">Cytoplasm</keyword>
<keyword evidence="5 6" id="KW-0067">ATP-binding</keyword>
<feature type="domain" description="TiaS C-terminal zinc ribbon" evidence="10">
    <location>
        <begin position="358"/>
        <end position="400"/>
    </location>
</feature>
<dbReference type="InterPro" id="IPR053870">
    <property type="entry name" value="TiaS-like_TCKD"/>
</dbReference>
<comment type="subcellular location">
    <subcellularLocation>
        <location evidence="6">Cytoplasm</location>
    </subcellularLocation>
</comment>
<evidence type="ECO:0000259" key="9">
    <source>
        <dbReference type="Pfam" id="PF22641"/>
    </source>
</evidence>
<dbReference type="CDD" id="cd04482">
    <property type="entry name" value="RPA2_OBF_like"/>
    <property type="match status" value="1"/>
</dbReference>
<dbReference type="InterPro" id="IPR024913">
    <property type="entry name" value="tRNA_Ile2__agm2C_synt"/>
</dbReference>
<dbReference type="GO" id="GO:0003676">
    <property type="term" value="F:nucleic acid binding"/>
    <property type="evidence" value="ECO:0007669"/>
    <property type="project" value="InterPro"/>
</dbReference>
<evidence type="ECO:0000259" key="8">
    <source>
        <dbReference type="Pfam" id="PF08489"/>
    </source>
</evidence>
<dbReference type="EMBL" id="LHYB01000002">
    <property type="protein sequence ID" value="KXB05074.1"/>
    <property type="molecule type" value="Genomic_DNA"/>
</dbReference>
<dbReference type="InterPro" id="IPR055394">
    <property type="entry name" value="Zn_ribbon_TiaS"/>
</dbReference>
<dbReference type="Gene3D" id="3.30.70.2200">
    <property type="match status" value="1"/>
</dbReference>
<dbReference type="PANTHER" id="PTHR40705">
    <property type="entry name" value="TRNA(ILE2) 2-AGMATINYLCYTIDINE SYNTHETASE TIAS"/>
    <property type="match status" value="1"/>
</dbReference>
<dbReference type="AlphaFoldDB" id="A0A133VF90"/>
<dbReference type="PATRIC" id="fig|1698277.3.peg.79"/>
<proteinExistence type="inferred from homology"/>
<dbReference type="GO" id="GO:0005737">
    <property type="term" value="C:cytoplasm"/>
    <property type="evidence" value="ECO:0007669"/>
    <property type="project" value="UniProtKB-SubCell"/>
</dbReference>
<dbReference type="Pfam" id="PF01336">
    <property type="entry name" value="tRNA_anti-codon"/>
    <property type="match status" value="1"/>
</dbReference>
<evidence type="ECO:0000313" key="11">
    <source>
        <dbReference type="EMBL" id="KXB05074.1"/>
    </source>
</evidence>
<gene>
    <name evidence="6" type="primary">tiaS</name>
    <name evidence="11" type="ORF">AKJ48_00415</name>
</gene>
<dbReference type="InterPro" id="IPR013696">
    <property type="entry name" value="TiaS_FLD"/>
</dbReference>
<dbReference type="Pfam" id="PF22641">
    <property type="entry name" value="TiaS_TCKD"/>
    <property type="match status" value="1"/>
</dbReference>
<feature type="domain" description="TiaS-like TCKD" evidence="9">
    <location>
        <begin position="5"/>
        <end position="63"/>
    </location>
</feature>
<dbReference type="HAMAP" id="MF_01892">
    <property type="entry name" value="tRNA_Ile2_agm2C_synt"/>
    <property type="match status" value="1"/>
</dbReference>
<keyword evidence="12" id="KW-1185">Reference proteome</keyword>
<comment type="function">
    <text evidence="6">ATP-dependent agmatine transferase that catalyzes the formation of 2-agmatinylcytidine (agm2C) at the wobble position (C34) of tRNA(Ile2), converting the codon specificity from AUG to AUA.</text>
</comment>
<dbReference type="Gene3D" id="2.40.50.1010">
    <property type="match status" value="1"/>
</dbReference>
<evidence type="ECO:0000256" key="5">
    <source>
        <dbReference type="ARBA" id="ARBA00022840"/>
    </source>
</evidence>
<dbReference type="PANTHER" id="PTHR40705:SF1">
    <property type="entry name" value="TRNA(ILE2) 2-AGMATINYLCYTIDINE SYNTHETASE TIAS"/>
    <property type="match status" value="1"/>
</dbReference>
<evidence type="ECO:0000256" key="3">
    <source>
        <dbReference type="ARBA" id="ARBA00022694"/>
    </source>
</evidence>
<evidence type="ECO:0000256" key="6">
    <source>
        <dbReference type="HAMAP-Rule" id="MF_01892"/>
    </source>
</evidence>
<dbReference type="GO" id="GO:0005524">
    <property type="term" value="F:ATP binding"/>
    <property type="evidence" value="ECO:0007669"/>
    <property type="project" value="UniProtKB-KW"/>
</dbReference>
<comment type="similarity">
    <text evidence="6">Belongs to the TiaS family.</text>
</comment>
<dbReference type="InterPro" id="IPR004365">
    <property type="entry name" value="NA-bd_OB_tRNA"/>
</dbReference>
<dbReference type="Proteomes" id="UP000070076">
    <property type="component" value="Unassembled WGS sequence"/>
</dbReference>